<dbReference type="RefSeq" id="WP_052208285.1">
    <property type="nucleotide sequence ID" value="NZ_CP009122.1"/>
</dbReference>
<accession>A0A0A7PHZ2</accession>
<dbReference type="Proteomes" id="UP000030907">
    <property type="component" value="Chromosome"/>
</dbReference>
<dbReference type="Gene3D" id="1.10.540.10">
    <property type="entry name" value="Acyl-CoA dehydrogenase/oxidase, N-terminal domain"/>
    <property type="match status" value="1"/>
</dbReference>
<name>A0A0A7PHZ2_9SPHN</name>
<dbReference type="PANTHER" id="PTHR43292">
    <property type="entry name" value="ACYL-COA DEHYDROGENASE"/>
    <property type="match status" value="1"/>
</dbReference>
<dbReference type="FunFam" id="2.40.110.10:FF:000011">
    <property type="entry name" value="Acyl-CoA dehydrogenase FadE34"/>
    <property type="match status" value="1"/>
</dbReference>
<dbReference type="InterPro" id="IPR052161">
    <property type="entry name" value="Mycobact_Acyl-CoA_DH"/>
</dbReference>
<dbReference type="HOGENOM" id="CLU_018204_9_1_5"/>
<evidence type="ECO:0000259" key="6">
    <source>
        <dbReference type="Pfam" id="PF02771"/>
    </source>
</evidence>
<keyword evidence="8" id="KW-1185">Reference proteome</keyword>
<dbReference type="EMBL" id="CP009122">
    <property type="protein sequence ID" value="AJA09610.1"/>
    <property type="molecule type" value="Genomic_DNA"/>
</dbReference>
<keyword evidence="4" id="KW-0560">Oxidoreductase</keyword>
<evidence type="ECO:0000256" key="3">
    <source>
        <dbReference type="ARBA" id="ARBA00022827"/>
    </source>
</evidence>
<dbReference type="GO" id="GO:0050660">
    <property type="term" value="F:flavin adenine dinucleotide binding"/>
    <property type="evidence" value="ECO:0007669"/>
    <property type="project" value="InterPro"/>
</dbReference>
<evidence type="ECO:0000256" key="4">
    <source>
        <dbReference type="ARBA" id="ARBA00023002"/>
    </source>
</evidence>
<proteinExistence type="predicted"/>
<dbReference type="GO" id="GO:0005886">
    <property type="term" value="C:plasma membrane"/>
    <property type="evidence" value="ECO:0007669"/>
    <property type="project" value="TreeGrafter"/>
</dbReference>
<comment type="cofactor">
    <cofactor evidence="1">
        <name>FAD</name>
        <dbReference type="ChEBI" id="CHEBI:57692"/>
    </cofactor>
</comment>
<feature type="domain" description="Acyl-CoA dehydrogenase/oxidase N-terminal" evidence="6">
    <location>
        <begin position="15"/>
        <end position="124"/>
    </location>
</feature>
<dbReference type="SUPFAM" id="SSF56645">
    <property type="entry name" value="Acyl-CoA dehydrogenase NM domain-like"/>
    <property type="match status" value="1"/>
</dbReference>
<dbReference type="PROSITE" id="PS00072">
    <property type="entry name" value="ACYL_COA_DH_1"/>
    <property type="match status" value="1"/>
</dbReference>
<feature type="domain" description="Acyl-CoA oxidase/dehydrogenase middle" evidence="5">
    <location>
        <begin position="128"/>
        <end position="223"/>
    </location>
</feature>
<dbReference type="Gene3D" id="2.40.110.10">
    <property type="entry name" value="Butyryl-CoA Dehydrogenase, subunit A, domain 2"/>
    <property type="match status" value="1"/>
</dbReference>
<dbReference type="Pfam" id="PF02771">
    <property type="entry name" value="Acyl-CoA_dh_N"/>
    <property type="match status" value="1"/>
</dbReference>
<dbReference type="KEGG" id="sphk:SKP52_13610"/>
<dbReference type="InterPro" id="IPR046373">
    <property type="entry name" value="Acyl-CoA_Oxase/DH_mid-dom_sf"/>
</dbReference>
<keyword evidence="3" id="KW-0274">FAD</keyword>
<dbReference type="PANTHER" id="PTHR43292:SF4">
    <property type="entry name" value="ACYL-COA DEHYDROGENASE FADE34"/>
    <property type="match status" value="1"/>
</dbReference>
<protein>
    <submittedName>
        <fullName evidence="7">Acyl-CoA dehydrogenase domain-containing protein</fullName>
    </submittedName>
</protein>
<dbReference type="OrthoDB" id="9780544at2"/>
<dbReference type="Gene3D" id="1.20.140.10">
    <property type="entry name" value="Butyryl-CoA Dehydrogenase, subunit A, domain 3"/>
    <property type="match status" value="1"/>
</dbReference>
<dbReference type="InterPro" id="IPR037069">
    <property type="entry name" value="AcylCoA_DH/ox_N_sf"/>
</dbReference>
<dbReference type="InterPro" id="IPR006091">
    <property type="entry name" value="Acyl-CoA_Oxase/DH_mid-dom"/>
</dbReference>
<dbReference type="InterPro" id="IPR013786">
    <property type="entry name" value="AcylCoA_DH/ox_N"/>
</dbReference>
<organism evidence="7 8">
    <name type="scientific">Sphingopyxis fribergensis</name>
    <dbReference type="NCBI Taxonomy" id="1515612"/>
    <lineage>
        <taxon>Bacteria</taxon>
        <taxon>Pseudomonadati</taxon>
        <taxon>Pseudomonadota</taxon>
        <taxon>Alphaproteobacteria</taxon>
        <taxon>Sphingomonadales</taxon>
        <taxon>Sphingomonadaceae</taxon>
        <taxon>Sphingopyxis</taxon>
    </lineage>
</organism>
<dbReference type="STRING" id="1515612.SKP52_13610"/>
<evidence type="ECO:0000259" key="5">
    <source>
        <dbReference type="Pfam" id="PF02770"/>
    </source>
</evidence>
<dbReference type="AlphaFoldDB" id="A0A0A7PHZ2"/>
<dbReference type="Pfam" id="PF02770">
    <property type="entry name" value="Acyl-CoA_dh_M"/>
    <property type="match status" value="1"/>
</dbReference>
<reference evidence="7 8" key="1">
    <citation type="journal article" date="2015" name="Int. J. Syst. Evol. Microbiol.">
        <title>Description of Sphingopyxis fribergensis sp. nov. - a soil bacterium with the ability to degrade styrene and phenylacetic acid.</title>
        <authorList>
            <person name="Oelschlagel M."/>
            <person name="Ruckert C."/>
            <person name="Kalinowski J."/>
            <person name="Schmidt G."/>
            <person name="Schlomann M."/>
            <person name="Tischler D."/>
        </authorList>
    </citation>
    <scope>NUCLEOTIDE SEQUENCE [LARGE SCALE GENOMIC DNA]</scope>
    <source>
        <strain evidence="7 8">Kp5.2</strain>
    </source>
</reference>
<evidence type="ECO:0000313" key="7">
    <source>
        <dbReference type="EMBL" id="AJA09610.1"/>
    </source>
</evidence>
<dbReference type="InterPro" id="IPR009100">
    <property type="entry name" value="AcylCoA_DH/oxidase_NM_dom_sf"/>
</dbReference>
<evidence type="ECO:0000313" key="8">
    <source>
        <dbReference type="Proteomes" id="UP000030907"/>
    </source>
</evidence>
<keyword evidence="2" id="KW-0285">Flavoprotein</keyword>
<evidence type="ECO:0000256" key="2">
    <source>
        <dbReference type="ARBA" id="ARBA00022630"/>
    </source>
</evidence>
<evidence type="ECO:0000256" key="1">
    <source>
        <dbReference type="ARBA" id="ARBA00001974"/>
    </source>
</evidence>
<dbReference type="InterPro" id="IPR006089">
    <property type="entry name" value="Acyl-CoA_DH_CS"/>
</dbReference>
<sequence>MFSSFSLSDIPGADEEFRSRARDLAASAVANMPMDRRARSWMGFDAEFSRRLGQAGLIGLMLPEEYGGAGLGPFSRFVIVEELLSAGAPVSAHWIAERQSAPLLLKFGTETQRYKYVPGICRGEIFFCIGMSEPNAGSDLASVRTRAEPIDNGWLLNGQKIWTTNALHSDYMIALVRTSGTPEDRHKGLSQLIVDLRLPGVEIRPIRDLAGDEHFAEVFFDNVELDTSALIGEEGKGWQQVAAELAFERSGPERIYSSLVLLDGWRQHLRNSGRSDETTARTLGSLVARFSSLRAMSLACTAQLALGESPVVEASMVKDLGTAFEQDIPRIVGDDLASHPEEDVDQDLYKTLAYIEMICPSFSLRGGTREILRGIIARGMGLR</sequence>
<gene>
    <name evidence="7" type="ORF">SKP52_13610</name>
</gene>
<dbReference type="GO" id="GO:0003995">
    <property type="term" value="F:acyl-CoA dehydrogenase activity"/>
    <property type="evidence" value="ECO:0007669"/>
    <property type="project" value="InterPro"/>
</dbReference>